<evidence type="ECO:0000313" key="2">
    <source>
        <dbReference type="Proteomes" id="UP000054717"/>
    </source>
</evidence>
<proteinExistence type="predicted"/>
<dbReference type="Proteomes" id="UP000054717">
    <property type="component" value="Unassembled WGS sequence"/>
</dbReference>
<gene>
    <name evidence="1" type="ORF">AWB66_05878</name>
</gene>
<comment type="caution">
    <text evidence="1">The sequence shown here is derived from an EMBL/GenBank/DDBJ whole genome shotgun (WGS) entry which is preliminary data.</text>
</comment>
<organism evidence="1 2">
    <name type="scientific">Caballeronia telluris</name>
    <dbReference type="NCBI Taxonomy" id="326475"/>
    <lineage>
        <taxon>Bacteria</taxon>
        <taxon>Pseudomonadati</taxon>
        <taxon>Pseudomonadota</taxon>
        <taxon>Betaproteobacteria</taxon>
        <taxon>Burkholderiales</taxon>
        <taxon>Burkholderiaceae</taxon>
        <taxon>Caballeronia</taxon>
    </lineage>
</organism>
<sequence>MGMVIDLATGERRAWTHRQVRLAQLYRKRATFFRDVAMAHGDGPTAWTSDDNIIAVDMKVTRAFRQGCRLARKPPPNRWKLNFIVLKFLEVSEVVGAEIVDALLECELKWYLEFGLRKIYDFELGP</sequence>
<dbReference type="AlphaFoldDB" id="A0A158KBS8"/>
<name>A0A158KBS8_9BURK</name>
<accession>A0A158KBS8</accession>
<evidence type="ECO:0000313" key="1">
    <source>
        <dbReference type="EMBL" id="SAL78608.1"/>
    </source>
</evidence>
<reference evidence="1" key="1">
    <citation type="submission" date="2016-01" db="EMBL/GenBank/DDBJ databases">
        <authorList>
            <person name="Peeters Charlotte."/>
        </authorList>
    </citation>
    <scope>NUCLEOTIDE SEQUENCE</scope>
    <source>
        <strain evidence="1">LMG 22936</strain>
    </source>
</reference>
<protein>
    <submittedName>
        <fullName evidence="1">Uncharacterized protein</fullName>
    </submittedName>
</protein>
<keyword evidence="2" id="KW-1185">Reference proteome</keyword>
<dbReference type="EMBL" id="FCNZ02000043">
    <property type="protein sequence ID" value="SAL78608.1"/>
    <property type="molecule type" value="Genomic_DNA"/>
</dbReference>